<dbReference type="OrthoDB" id="7041909at2"/>
<evidence type="ECO:0000313" key="3">
    <source>
        <dbReference type="EMBL" id="ANX03726.1"/>
    </source>
</evidence>
<dbReference type="SUPFAM" id="SSF56529">
    <property type="entry name" value="FAH"/>
    <property type="match status" value="1"/>
</dbReference>
<dbReference type="AlphaFoldDB" id="A0A1B1YSF1"/>
<dbReference type="Proteomes" id="UP000092952">
    <property type="component" value="Chromosome"/>
</dbReference>
<dbReference type="Pfam" id="PF01557">
    <property type="entry name" value="FAA_hydrolase"/>
    <property type="match status" value="1"/>
</dbReference>
<evidence type="ECO:0000259" key="2">
    <source>
        <dbReference type="Pfam" id="PF01557"/>
    </source>
</evidence>
<name>A0A1B1YSF1_9GAMM</name>
<dbReference type="InterPro" id="IPR011234">
    <property type="entry name" value="Fumarylacetoacetase-like_C"/>
</dbReference>
<dbReference type="GO" id="GO:0008684">
    <property type="term" value="F:2-oxopent-4-enoate hydratase activity"/>
    <property type="evidence" value="ECO:0007669"/>
    <property type="project" value="TreeGrafter"/>
</dbReference>
<organism evidence="3 4">
    <name type="scientific">Immundisolibacter cernigliae</name>
    <dbReference type="NCBI Taxonomy" id="1810504"/>
    <lineage>
        <taxon>Bacteria</taxon>
        <taxon>Pseudomonadati</taxon>
        <taxon>Pseudomonadota</taxon>
        <taxon>Gammaproteobacteria</taxon>
        <taxon>Immundisolibacterales</taxon>
        <taxon>Immundisolibacteraceae</taxon>
        <taxon>Immundisolibacter</taxon>
    </lineage>
</organism>
<proteinExistence type="predicted"/>
<evidence type="ECO:0000256" key="1">
    <source>
        <dbReference type="ARBA" id="ARBA00023239"/>
    </source>
</evidence>
<accession>A0A1B1YSF1</accession>
<dbReference type="InParanoid" id="A0A1B1YSF1"/>
<dbReference type="InterPro" id="IPR036663">
    <property type="entry name" value="Fumarylacetoacetase_C_sf"/>
</dbReference>
<dbReference type="InterPro" id="IPR050772">
    <property type="entry name" value="Hydratase-Decarb/MhpD_sf"/>
</dbReference>
<dbReference type="EMBL" id="CP014671">
    <property type="protein sequence ID" value="ANX03726.1"/>
    <property type="molecule type" value="Genomic_DNA"/>
</dbReference>
<reference evidence="4" key="1">
    <citation type="submission" date="2016-03" db="EMBL/GenBank/DDBJ databases">
        <title>Complete genome sequence of Solimmundus cernigliae, representing a novel lineage of polycyclic aromatic hydrocarbon degraders within the Gammaproteobacteria.</title>
        <authorList>
            <person name="Singleton D.R."/>
            <person name="Dickey A.N."/>
            <person name="Scholl E.H."/>
            <person name="Wright F.A."/>
            <person name="Aitken M.D."/>
        </authorList>
    </citation>
    <scope>NUCLEOTIDE SEQUENCE [LARGE SCALE GENOMIC DNA]</scope>
    <source>
        <strain evidence="4">TR3.2</strain>
    </source>
</reference>
<keyword evidence="4" id="KW-1185">Reference proteome</keyword>
<dbReference type="GO" id="GO:0005737">
    <property type="term" value="C:cytoplasm"/>
    <property type="evidence" value="ECO:0007669"/>
    <property type="project" value="TreeGrafter"/>
</dbReference>
<keyword evidence="1" id="KW-0456">Lyase</keyword>
<dbReference type="PANTHER" id="PTHR30143:SF0">
    <property type="entry name" value="2-KETO-4-PENTENOATE HYDRATASE"/>
    <property type="match status" value="1"/>
</dbReference>
<protein>
    <recommendedName>
        <fullName evidence="2">Fumarylacetoacetase-like C-terminal domain-containing protein</fullName>
    </recommendedName>
</protein>
<dbReference type="KEGG" id="gbi:PG2T_05645"/>
<feature type="domain" description="Fumarylacetoacetase-like C-terminal" evidence="2">
    <location>
        <begin position="99"/>
        <end position="251"/>
    </location>
</feature>
<gene>
    <name evidence="3" type="ORF">PG2T_05645</name>
</gene>
<dbReference type="Gene3D" id="3.90.850.10">
    <property type="entry name" value="Fumarylacetoacetase-like, C-terminal domain"/>
    <property type="match status" value="1"/>
</dbReference>
<sequence>MDIQAIVEDFWACRQRGVYYPPQWFDRLTLDQACRVQLGLLDKSIAAGARQVGWKVGLTAAAIREQFRVHEPVFGYLLEEGRLDSGVELDLSDWLGTGFENELCLRLGRPLSGPDVDLATARAVVRGCHPAMELVENRGDFTAQLAVAVADNVQQRAFVIGPEVPLDAGTNLAAVRCEVDINGKQVAQATGDAVMGDPYASLAWLANKLAEYGRGLEPGQYVMSGSFTRQFPLQAGDRAQTRFSGIGTVAVRAR</sequence>
<dbReference type="RefSeq" id="WP_068803320.1">
    <property type="nucleotide sequence ID" value="NZ_CP014671.1"/>
</dbReference>
<dbReference type="STRING" id="1810504.PG2T_05645"/>
<dbReference type="PANTHER" id="PTHR30143">
    <property type="entry name" value="ACID HYDRATASE"/>
    <property type="match status" value="1"/>
</dbReference>
<evidence type="ECO:0000313" key="4">
    <source>
        <dbReference type="Proteomes" id="UP000092952"/>
    </source>
</evidence>